<evidence type="ECO:0000313" key="6">
    <source>
        <dbReference type="EMBL" id="NDW07777.1"/>
    </source>
</evidence>
<evidence type="ECO:0000259" key="5">
    <source>
        <dbReference type="Pfam" id="PF25954"/>
    </source>
</evidence>
<evidence type="ECO:0000259" key="4">
    <source>
        <dbReference type="Pfam" id="PF25917"/>
    </source>
</evidence>
<dbReference type="Gene3D" id="2.40.50.100">
    <property type="match status" value="1"/>
</dbReference>
<evidence type="ECO:0000256" key="2">
    <source>
        <dbReference type="SAM" id="MobiDB-lite"/>
    </source>
</evidence>
<keyword evidence="3" id="KW-0812">Transmembrane</keyword>
<keyword evidence="3" id="KW-0472">Membrane</keyword>
<comment type="caution">
    <text evidence="6">The sequence shown here is derived from an EMBL/GenBank/DDBJ whole genome shotgun (WGS) entry which is preliminary data.</text>
</comment>
<dbReference type="PANTHER" id="PTHR30386">
    <property type="entry name" value="MEMBRANE FUSION SUBUNIT OF EMRAB-TOLC MULTIDRUG EFFLUX PUMP"/>
    <property type="match status" value="1"/>
</dbReference>
<dbReference type="GO" id="GO:0055085">
    <property type="term" value="P:transmembrane transport"/>
    <property type="evidence" value="ECO:0007669"/>
    <property type="project" value="InterPro"/>
</dbReference>
<feature type="region of interest" description="Disordered" evidence="2">
    <location>
        <begin position="1"/>
        <end position="73"/>
    </location>
</feature>
<dbReference type="Pfam" id="PF25954">
    <property type="entry name" value="Beta-barrel_RND_2"/>
    <property type="match status" value="1"/>
</dbReference>
<reference evidence="6 7" key="1">
    <citation type="submission" date="2020-01" db="EMBL/GenBank/DDBJ databases">
        <title>Jiella pacifica sp. nov.</title>
        <authorList>
            <person name="Xue Z."/>
            <person name="Zhu S."/>
            <person name="Chen J."/>
            <person name="Yang J."/>
        </authorList>
    </citation>
    <scope>NUCLEOTIDE SEQUENCE [LARGE SCALE GENOMIC DNA]</scope>
    <source>
        <strain evidence="6 7">40Bstr34</strain>
    </source>
</reference>
<feature type="compositionally biased region" description="Basic and acidic residues" evidence="2">
    <location>
        <begin position="1"/>
        <end position="25"/>
    </location>
</feature>
<feature type="transmembrane region" description="Helical" evidence="3">
    <location>
        <begin position="83"/>
        <end position="101"/>
    </location>
</feature>
<evidence type="ECO:0000313" key="7">
    <source>
        <dbReference type="Proteomes" id="UP000469011"/>
    </source>
</evidence>
<accession>A0A6N9T8M1</accession>
<dbReference type="SUPFAM" id="SSF111369">
    <property type="entry name" value="HlyD-like secretion proteins"/>
    <property type="match status" value="2"/>
</dbReference>
<keyword evidence="1" id="KW-0175">Coiled coil</keyword>
<feature type="compositionally biased region" description="Low complexity" evidence="2">
    <location>
        <begin position="52"/>
        <end position="69"/>
    </location>
</feature>
<keyword evidence="7" id="KW-1185">Reference proteome</keyword>
<keyword evidence="3" id="KW-1133">Transmembrane helix</keyword>
<dbReference type="InterPro" id="IPR058625">
    <property type="entry name" value="MdtA-like_BSH"/>
</dbReference>
<dbReference type="PANTHER" id="PTHR30386:SF24">
    <property type="entry name" value="MULTIDRUG RESISTANCE EFFLUX PUMP"/>
    <property type="match status" value="1"/>
</dbReference>
<evidence type="ECO:0000256" key="1">
    <source>
        <dbReference type="SAM" id="Coils"/>
    </source>
</evidence>
<dbReference type="InterPro" id="IPR050739">
    <property type="entry name" value="MFP"/>
</dbReference>
<organism evidence="6 7">
    <name type="scientific">Jiella pacifica</name>
    <dbReference type="NCBI Taxonomy" id="2696469"/>
    <lineage>
        <taxon>Bacteria</taxon>
        <taxon>Pseudomonadati</taxon>
        <taxon>Pseudomonadota</taxon>
        <taxon>Alphaproteobacteria</taxon>
        <taxon>Hyphomicrobiales</taxon>
        <taxon>Aurantimonadaceae</taxon>
        <taxon>Jiella</taxon>
    </lineage>
</organism>
<sequence>MDIMHRNPDADRIDDRNLAAERERNLTPGEDPNTLATDAAPVESRTGEPKPAEGASPATAPTPAPGAEDPGPPKKLYPRLSTVLVMMVVALVGITVILYAWRLPPFATANVTTDNSYVRGQMTVLAPQVNGYVTDVLVSDYQDVKAGDALVKIDDRIYRQQLEQAQAGREQAAAQLANAEQTMAQNRAEIAAREADLFQAEAELARAQAARERTTTLTKKGLQTRAEAGEVEAILRSAEAGVRRAEATIAIAKETLRATEVSKKGLAAAVRTAEAQVHLAEINLSNTVVRAPRDGQVGEATVRPGQYVSAGSQLMFLVPDTLWVVANFKETQTHYIAAGQKASFTVDALGGRRFTGTVLELAPATGSEFSVLRADNASGNFTKVVQRLPVRITIDPGQPEADRLRPGLSVVAKVDTSNLAPEQTNWLAEFKLPEVVQEWVSS</sequence>
<proteinExistence type="predicted"/>
<evidence type="ECO:0000256" key="3">
    <source>
        <dbReference type="SAM" id="Phobius"/>
    </source>
</evidence>
<dbReference type="Gene3D" id="1.10.287.470">
    <property type="entry name" value="Helix hairpin bin"/>
    <property type="match status" value="2"/>
</dbReference>
<dbReference type="EMBL" id="JAAAMG010000038">
    <property type="protein sequence ID" value="NDW07777.1"/>
    <property type="molecule type" value="Genomic_DNA"/>
</dbReference>
<dbReference type="Pfam" id="PF25917">
    <property type="entry name" value="BSH_RND"/>
    <property type="match status" value="1"/>
</dbReference>
<gene>
    <name evidence="6" type="ORF">GTK09_25560</name>
</gene>
<feature type="coiled-coil region" evidence="1">
    <location>
        <begin position="162"/>
        <end position="210"/>
    </location>
</feature>
<protein>
    <submittedName>
        <fullName evidence="6">HlyD family efflux transporter periplasmic adaptor subunit</fullName>
    </submittedName>
</protein>
<dbReference type="Gene3D" id="2.40.30.170">
    <property type="match status" value="1"/>
</dbReference>
<feature type="domain" description="CusB-like beta-barrel" evidence="5">
    <location>
        <begin position="321"/>
        <end position="365"/>
    </location>
</feature>
<dbReference type="AlphaFoldDB" id="A0A6N9T8M1"/>
<name>A0A6N9T8M1_9HYPH</name>
<dbReference type="Proteomes" id="UP000469011">
    <property type="component" value="Unassembled WGS sequence"/>
</dbReference>
<dbReference type="InterPro" id="IPR058792">
    <property type="entry name" value="Beta-barrel_RND_2"/>
</dbReference>
<dbReference type="RefSeq" id="WP_163466233.1">
    <property type="nucleotide sequence ID" value="NZ_JAAAMG010000038.1"/>
</dbReference>
<feature type="domain" description="Multidrug resistance protein MdtA-like barrel-sandwich hybrid" evidence="4">
    <location>
        <begin position="125"/>
        <end position="317"/>
    </location>
</feature>